<reference evidence="3" key="2">
    <citation type="submission" date="2025-08" db="UniProtKB">
        <authorList>
            <consortium name="Ensembl"/>
        </authorList>
    </citation>
    <scope>IDENTIFICATION</scope>
</reference>
<dbReference type="KEGG" id="acs:100551815"/>
<dbReference type="Pfam" id="PF00004">
    <property type="entry name" value="AAA"/>
    <property type="match status" value="1"/>
</dbReference>
<dbReference type="InParanoid" id="H9GS46"/>
<sequence length="1748" mass="197215">MAVAASSADGDVQPCKKQKEDDPSMKSITKYFPPLGKNVHSVASPPKPNNIMDYFKKSSPTNEKIVSPVTEKESKTTCLSLETSSKSSSRLKRRGKRCRLMNTLNDVKTSDFLIEFNSDNNIDILSSEEKDSKTSPISPSIPTLLDLTNTEETFNACSKNPSNIFSFKNQERKIKTEGDVIKSNVKTSKKRKHKDESDSSECFVTETQQKDLSKIADDKQVASIRECDKSPLVKIQAHDTSAHETPHLNDNTVTVSFEDFLKSQGENEDHIPKTQTSDDPIACDEAVSCQDVQELSLKKVTVLAQIHSVPPKSLSSQKIASIFLKQKSKKAKRQSTLPASEGEGTEQMTLKRKSNVVIGEEELELAILETSGSEGVKSKCTAEERYQFMKAFKQPESEAIKTAAKKGTSKQKEVEETSSKHKLEMEECEDAFNKRLENESSVFNANINFHDKDSRSDIHRVKANKLRRKNKVLKTKGEVLDMNSNQKSEACSQIKAGTSIDAQNKLPQKNNGLRRSPRQKKDTNSILCTPEKAGIAEALTENTSPAIPLQASTPKTNNDMFDKSDLYKAEVITEPFDSKSPIRMKFTRISVTERCMQQSIKMNTTSSNITKAKKLVEKAKVLQHHRKTRTVEDILHTPLRRSTRQQAIADRKRSHNLEDSVIDLDLCTNITSTVVGSVDRKKKHRNLNDVLGKKARNVKATKKSSGKEKMSSLVRKKIKRPMDETIAILDESSEDDSENSQDDKQFRAKRNFLMSGLPESLKRQIAKKAAALEACSLANSCFQTVVHVQQKDEGRLMWRLALPSCPLLTNLREVYLDVADVTKLTFSLGDFSILNTQPHNTKFPTALLSGWRPALTDAQKSYLLEEIQFFNTHFPVKQFFDLMMKKQAASDNNKQVNKCEAVSSDTNIKSDNRREAKRKRKTEDRKSKRRKPIEKTEADLPNNVCKVSNVKQAGMENTIHIIDTHEESEIITIEDSDSGSEIRPASDFTHEDTLWTEKYQPQNSSELIGNTVAIKKLHRWLCEWKRRVDWEENRTQKEEDGTHQESSDIVDFQDDRSDSEDEAVLCNTMLLIGPPGIGKTAAVYACAQELGFKIFEVNASCQRSGRQILSHLKEATQSHQVDKQGVHAHKAAFFNSYSTSKSPKKGSPRKEWSPRKLTISPRKGGLKQGLAPRTLANYFKISSKSQNKEEKKAQGDNKENKKILPGENTQVKSVKREAKEEESSKKCATSLILFEEVDIIFDEDVGFLNAIKTFMTTTKRPVILTTNDPSFSLIFDGCFEEITFTAPSLINVASYLQVLCLAENLRTDIKDFTALLTSNNCDIRQSVLHLQFWVKSGGGYLKEKRMATHGKEASDTEQGASVKEPTKIPKYDTGCIENLLGLTNIFLPSEDLLSFLKHEITTKEEWNKLIHLLTEFQRKDIDFIYNNLENILPLPVNIFPETMLVPPLSCENFTKNTSNNRPIDSQSLGETSPVEKAKQTKRRKKNVILDDSDLFESELNYSGFITVPSDTTTSCLEENPKFKSAAALNDQTIAKPKGSALTFQCLGSLTEFVDNMSFSDCCFSRRTQESTQSCKYEEFIWTKGKIKNGLSDEFSLEDTDWWRSQSSIELKATMEALNFNKCLKNVSKIMENALNTARTCGKNDSEELSLHFSKDQSNLYFGQSAANSRIHDNAQKRLELIKTVFSGRTQFNFSNRQASVMEYLPTLRTICKSEKQKEQGKTKRRFLHYLEGIHLTKEILTSLTADFP</sequence>
<dbReference type="GeneTree" id="ENSGT00940000153469"/>
<dbReference type="GO" id="GO:0042771">
    <property type="term" value="P:intrinsic apoptotic signaling pathway in response to DNA damage by p53 class mediator"/>
    <property type="evidence" value="ECO:0007669"/>
    <property type="project" value="Ensembl"/>
</dbReference>
<evidence type="ECO:0000313" key="3">
    <source>
        <dbReference type="Ensembl" id="ENSACAP00000019218.2"/>
    </source>
</evidence>
<dbReference type="GO" id="GO:0045190">
    <property type="term" value="P:isotype switching"/>
    <property type="evidence" value="ECO:0007669"/>
    <property type="project" value="Ensembl"/>
</dbReference>
<reference evidence="3" key="3">
    <citation type="submission" date="2025-09" db="UniProtKB">
        <authorList>
            <consortium name="Ensembl"/>
        </authorList>
    </citation>
    <scope>IDENTIFICATION</scope>
</reference>
<feature type="compositionally biased region" description="Basic and acidic residues" evidence="1">
    <location>
        <begin position="1033"/>
        <end position="1046"/>
    </location>
</feature>
<dbReference type="OrthoDB" id="9996895at2759"/>
<dbReference type="GO" id="GO:0005524">
    <property type="term" value="F:ATP binding"/>
    <property type="evidence" value="ECO:0007669"/>
    <property type="project" value="InterPro"/>
</dbReference>
<feature type="region of interest" description="Disordered" evidence="1">
    <location>
        <begin position="1455"/>
        <end position="1482"/>
    </location>
</feature>
<dbReference type="STRING" id="28377.ENSACAP00000019218"/>
<dbReference type="GO" id="GO:0061860">
    <property type="term" value="F:DNA clamp unloader activity"/>
    <property type="evidence" value="ECO:0000318"/>
    <property type="project" value="GO_Central"/>
</dbReference>
<keyword evidence="4" id="KW-1185">Reference proteome</keyword>
<proteinExistence type="predicted"/>
<feature type="compositionally biased region" description="Basic and acidic residues" evidence="1">
    <location>
        <begin position="1186"/>
        <end position="1204"/>
    </location>
</feature>
<dbReference type="GO" id="GO:1901990">
    <property type="term" value="P:regulation of mitotic cell cycle phase transition"/>
    <property type="evidence" value="ECO:0007669"/>
    <property type="project" value="Ensembl"/>
</dbReference>
<evidence type="ECO:0000256" key="1">
    <source>
        <dbReference type="SAM" id="MobiDB-lite"/>
    </source>
</evidence>
<reference evidence="3" key="1">
    <citation type="submission" date="2009-12" db="EMBL/GenBank/DDBJ databases">
        <title>The Genome Sequence of Anolis carolinensis (Green Anole Lizard).</title>
        <authorList>
            <consortium name="The Genome Sequencing Platform"/>
            <person name="Di Palma F."/>
            <person name="Alfoldi J."/>
            <person name="Heiman D."/>
            <person name="Young S."/>
            <person name="Grabherr M."/>
            <person name="Johnson J."/>
            <person name="Lander E.S."/>
            <person name="Lindblad-Toh K."/>
        </authorList>
    </citation>
    <scope>NUCLEOTIDE SEQUENCE [LARGE SCALE GENOMIC DNA]</scope>
    <source>
        <strain evidence="3">JBL SC #1</strain>
    </source>
</reference>
<dbReference type="InterPro" id="IPR027417">
    <property type="entry name" value="P-loop_NTPase"/>
</dbReference>
<dbReference type="Bgee" id="ENSACAG00000009606">
    <property type="expression patterns" value="Expressed in forelimb bud and 12 other cell types or tissues"/>
</dbReference>
<dbReference type="GO" id="GO:0005634">
    <property type="term" value="C:nucleus"/>
    <property type="evidence" value="ECO:0000318"/>
    <property type="project" value="GO_Central"/>
</dbReference>
<dbReference type="eggNOG" id="KOG1968">
    <property type="taxonomic scope" value="Eukaryota"/>
</dbReference>
<dbReference type="GO" id="GO:1902166">
    <property type="term" value="P:negative regulation of intrinsic apoptotic signaling pathway in response to DNA damage by p53 class mediator"/>
    <property type="evidence" value="ECO:0007669"/>
    <property type="project" value="Ensembl"/>
</dbReference>
<dbReference type="InterPro" id="IPR003959">
    <property type="entry name" value="ATPase_AAA_core"/>
</dbReference>
<name>H9GS46_ANOCA</name>
<dbReference type="SMART" id="SM00382">
    <property type="entry name" value="AAA"/>
    <property type="match status" value="1"/>
</dbReference>
<dbReference type="InterPro" id="IPR003593">
    <property type="entry name" value="AAA+_ATPase"/>
</dbReference>
<dbReference type="PANTHER" id="PTHR23389:SF21">
    <property type="entry name" value="ATPASE FAMILY AAA DOMAIN-CONTAINING PROTEIN 5"/>
    <property type="match status" value="1"/>
</dbReference>
<gene>
    <name evidence="3" type="primary">atad5</name>
</gene>
<dbReference type="GO" id="GO:0030890">
    <property type="term" value="P:positive regulation of B cell proliferation"/>
    <property type="evidence" value="ECO:0007669"/>
    <property type="project" value="Ensembl"/>
</dbReference>
<dbReference type="Proteomes" id="UP000001646">
    <property type="component" value="Unplaced"/>
</dbReference>
<dbReference type="PANTHER" id="PTHR23389">
    <property type="entry name" value="CHROMOSOME TRANSMISSION FIDELITY FACTOR 18"/>
    <property type="match status" value="1"/>
</dbReference>
<feature type="region of interest" description="Disordered" evidence="1">
    <location>
        <begin position="891"/>
        <end position="940"/>
    </location>
</feature>
<feature type="region of interest" description="Disordered" evidence="1">
    <location>
        <begin position="1184"/>
        <end position="1219"/>
    </location>
</feature>
<feature type="region of interest" description="Disordered" evidence="1">
    <location>
        <begin position="1133"/>
        <end position="1168"/>
    </location>
</feature>
<dbReference type="GO" id="GO:0016887">
    <property type="term" value="F:ATP hydrolysis activity"/>
    <property type="evidence" value="ECO:0007669"/>
    <property type="project" value="InterPro"/>
</dbReference>
<dbReference type="GeneID" id="100551815"/>
<accession>H9GS46</accession>
<dbReference type="Ensembl" id="ENSACAT00000025082.3">
    <property type="protein sequence ID" value="ENSACAP00000019218.2"/>
    <property type="gene ID" value="ENSACAG00000009606.4"/>
</dbReference>
<feature type="compositionally biased region" description="Polar residues" evidence="1">
    <location>
        <begin position="500"/>
        <end position="513"/>
    </location>
</feature>
<dbReference type="HOGENOM" id="CLU_002810_0_0_1"/>
<dbReference type="FunFam" id="3.40.50.300:FF:000846">
    <property type="entry name" value="ATPase family AAA domain-containing protein 5"/>
    <property type="match status" value="1"/>
</dbReference>
<dbReference type="GO" id="GO:0003677">
    <property type="term" value="F:DNA binding"/>
    <property type="evidence" value="ECO:0000318"/>
    <property type="project" value="GO_Central"/>
</dbReference>
<organism evidence="3 4">
    <name type="scientific">Anolis carolinensis</name>
    <name type="common">Green anole</name>
    <name type="synonym">American chameleon</name>
    <dbReference type="NCBI Taxonomy" id="28377"/>
    <lineage>
        <taxon>Eukaryota</taxon>
        <taxon>Metazoa</taxon>
        <taxon>Chordata</taxon>
        <taxon>Craniata</taxon>
        <taxon>Vertebrata</taxon>
        <taxon>Euteleostomi</taxon>
        <taxon>Lepidosauria</taxon>
        <taxon>Squamata</taxon>
        <taxon>Bifurcata</taxon>
        <taxon>Unidentata</taxon>
        <taxon>Episquamata</taxon>
        <taxon>Toxicofera</taxon>
        <taxon>Iguania</taxon>
        <taxon>Dactyloidae</taxon>
        <taxon>Anolis</taxon>
    </lineage>
</organism>
<dbReference type="Gene3D" id="3.40.50.300">
    <property type="entry name" value="P-loop containing nucleotide triphosphate hydrolases"/>
    <property type="match status" value="2"/>
</dbReference>
<dbReference type="GO" id="GO:0048304">
    <property type="term" value="P:positive regulation of isotype switching to IgG isotypes"/>
    <property type="evidence" value="ECO:0007669"/>
    <property type="project" value="Ensembl"/>
</dbReference>
<feature type="region of interest" description="Disordered" evidence="1">
    <location>
        <begin position="500"/>
        <end position="523"/>
    </location>
</feature>
<dbReference type="GO" id="GO:0008283">
    <property type="term" value="P:cell population proliferation"/>
    <property type="evidence" value="ECO:0007669"/>
    <property type="project" value="Ensembl"/>
</dbReference>
<feature type="compositionally biased region" description="Polar residues" evidence="1">
    <location>
        <begin position="1455"/>
        <end position="1470"/>
    </location>
</feature>
<dbReference type="SUPFAM" id="SSF52540">
    <property type="entry name" value="P-loop containing nucleoside triphosphate hydrolases"/>
    <property type="match status" value="1"/>
</dbReference>
<feature type="domain" description="AAA+ ATPase" evidence="2">
    <location>
        <begin position="1065"/>
        <end position="1289"/>
    </location>
</feature>
<feature type="region of interest" description="Disordered" evidence="1">
    <location>
        <begin position="1"/>
        <end position="28"/>
    </location>
</feature>
<dbReference type="GO" id="GO:0042770">
    <property type="term" value="P:signal transduction in response to DNA damage"/>
    <property type="evidence" value="ECO:0007669"/>
    <property type="project" value="Ensembl"/>
</dbReference>
<dbReference type="GO" id="GO:0033260">
    <property type="term" value="P:nuclear DNA replication"/>
    <property type="evidence" value="ECO:0007669"/>
    <property type="project" value="Ensembl"/>
</dbReference>
<feature type="region of interest" description="Disordered" evidence="1">
    <location>
        <begin position="1033"/>
        <end position="1056"/>
    </location>
</feature>
<dbReference type="CTD" id="79915"/>
<protein>
    <recommendedName>
        <fullName evidence="2">AAA+ ATPase domain-containing protein</fullName>
    </recommendedName>
</protein>
<evidence type="ECO:0000313" key="4">
    <source>
        <dbReference type="Proteomes" id="UP000001646"/>
    </source>
</evidence>
<evidence type="ECO:0000259" key="2">
    <source>
        <dbReference type="SMART" id="SM00382"/>
    </source>
</evidence>